<feature type="binding site" evidence="9">
    <location>
        <position position="39"/>
    </location>
    <ligand>
        <name>substrate</name>
    </ligand>
</feature>
<name>A0A2J6N458_9CREN</name>
<dbReference type="SUPFAM" id="SSF53748">
    <property type="entry name" value="Phosphoglycerate kinase"/>
    <property type="match status" value="1"/>
</dbReference>
<feature type="binding site" evidence="9 10">
    <location>
        <begin position="62"/>
        <end position="65"/>
    </location>
    <ligand>
        <name>substrate</name>
    </ligand>
</feature>
<dbReference type="InterPro" id="IPR015824">
    <property type="entry name" value="Phosphoglycerate_kinase_N"/>
</dbReference>
<dbReference type="InterPro" id="IPR036043">
    <property type="entry name" value="Phosphoglycerate_kinase_sf"/>
</dbReference>
<dbReference type="EC" id="2.7.2.3" evidence="3 9"/>
<dbReference type="Gene3D" id="3.40.50.1260">
    <property type="entry name" value="Phosphoglycerate kinase, N-terminal domain"/>
    <property type="match status" value="2"/>
</dbReference>
<dbReference type="GO" id="GO:0004618">
    <property type="term" value="F:phosphoglycerate kinase activity"/>
    <property type="evidence" value="ECO:0007669"/>
    <property type="project" value="UniProtKB-UniRule"/>
</dbReference>
<evidence type="ECO:0000256" key="7">
    <source>
        <dbReference type="ARBA" id="ARBA00022777"/>
    </source>
</evidence>
<comment type="pathway">
    <text evidence="9">Carbohydrate degradation; glycolysis; pyruvate from D-glyceraldehyde 3-phosphate: step 2/5.</text>
</comment>
<dbReference type="HAMAP" id="MF_00145">
    <property type="entry name" value="Phosphoglyc_kinase"/>
    <property type="match status" value="1"/>
</dbReference>
<comment type="subunit">
    <text evidence="9">Monomer.</text>
</comment>
<organism evidence="13 14">
    <name type="scientific">Fervidicoccus fontis</name>
    <dbReference type="NCBI Taxonomy" id="683846"/>
    <lineage>
        <taxon>Archaea</taxon>
        <taxon>Thermoproteota</taxon>
        <taxon>Thermoprotei</taxon>
        <taxon>Fervidicoccales</taxon>
        <taxon>Fervidicoccaceae</taxon>
        <taxon>Fervidicoccus</taxon>
    </lineage>
</organism>
<dbReference type="GO" id="GO:0006096">
    <property type="term" value="P:glycolytic process"/>
    <property type="evidence" value="ECO:0007669"/>
    <property type="project" value="UniProtKB-UniRule"/>
</dbReference>
<keyword evidence="9" id="KW-0324">Glycolysis</keyword>
<comment type="caution">
    <text evidence="13">The sequence shown here is derived from an EMBL/GenBank/DDBJ whole genome shotgun (WGS) entry which is preliminary data.</text>
</comment>
<keyword evidence="9" id="KW-0963">Cytoplasm</keyword>
<dbReference type="PROSITE" id="PS00111">
    <property type="entry name" value="PGLYCERATE_KINASE"/>
    <property type="match status" value="1"/>
</dbReference>
<dbReference type="GO" id="GO:0005829">
    <property type="term" value="C:cytosol"/>
    <property type="evidence" value="ECO:0007669"/>
    <property type="project" value="TreeGrafter"/>
</dbReference>
<evidence type="ECO:0000256" key="1">
    <source>
        <dbReference type="ARBA" id="ARBA00000642"/>
    </source>
</evidence>
<evidence type="ECO:0000256" key="4">
    <source>
        <dbReference type="ARBA" id="ARBA00016471"/>
    </source>
</evidence>
<feature type="binding site" evidence="10">
    <location>
        <position position="39"/>
    </location>
    <ligand>
        <name>(2R)-3-phosphoglycerate</name>
        <dbReference type="ChEBI" id="CHEBI:58272"/>
    </ligand>
</feature>
<protein>
    <recommendedName>
        <fullName evidence="4 9">Phosphoglycerate kinase</fullName>
        <ecNumber evidence="3 9">2.7.2.3</ecNumber>
    </recommendedName>
</protein>
<keyword evidence="6 9" id="KW-0547">Nucleotide-binding</keyword>
<accession>A0A2J6N458</accession>
<feature type="binding site" evidence="10">
    <location>
        <position position="119"/>
    </location>
    <ligand>
        <name>(2R)-3-phosphoglycerate</name>
        <dbReference type="ChEBI" id="CHEBI:58272"/>
    </ligand>
</feature>
<evidence type="ECO:0000256" key="5">
    <source>
        <dbReference type="ARBA" id="ARBA00022679"/>
    </source>
</evidence>
<evidence type="ECO:0000256" key="9">
    <source>
        <dbReference type="HAMAP-Rule" id="MF_00145"/>
    </source>
</evidence>
<evidence type="ECO:0000313" key="13">
    <source>
        <dbReference type="EMBL" id="PMB76104.1"/>
    </source>
</evidence>
<dbReference type="PANTHER" id="PTHR11406">
    <property type="entry name" value="PHOSPHOGLYCERATE KINASE"/>
    <property type="match status" value="1"/>
</dbReference>
<dbReference type="UniPathway" id="UPA00109">
    <property type="reaction ID" value="UER00185"/>
</dbReference>
<dbReference type="InterPro" id="IPR015911">
    <property type="entry name" value="Phosphoglycerate_kinase_CS"/>
</dbReference>
<feature type="binding site" evidence="9 10">
    <location>
        <begin position="23"/>
        <end position="25"/>
    </location>
    <ligand>
        <name>substrate</name>
    </ligand>
</feature>
<gene>
    <name evidence="9 13" type="primary">pgk</name>
    <name evidence="13" type="ORF">C0188_00325</name>
</gene>
<sequence>MSIKVATLDSVDLNGKKVLLRVDFNSPLNENKKIIDFSRIKIHVKTIRELIDKNASVVILTHQGRPGMEDFSDLSEHSLLLEKELGYKVNFIDDIIGPHARNSIFMLKDGEVLMLDNVRFLSEENIEASGDFHSKSYMVRKLAPLFNYFINDAFATAHRKHASIVGFPYVLPSLAGRVMESEVIALKEIRDPKISPKIFVLGGTKINDSIRIINNILKNSNSSTRVLLTGLVSELFLFASGIDIGKSNKEKLEKLGGISLLSNAKSILLNYKDRIILPEDFVIEGGGVVDIKELPKKEGLIKDIGEKTIEKYSNIMREAKVIVLRGPAGVIEEKEYMKGSIELVKNAASTNAKVILGGGHLTAVLDFIPENLRTRIHNSSGGGALLLYLSGEMLPGIEALSFSASKFNLDGIQLE</sequence>
<dbReference type="FunFam" id="3.40.50.1260:FF:000006">
    <property type="entry name" value="Phosphoglycerate kinase"/>
    <property type="match status" value="1"/>
</dbReference>
<dbReference type="EMBL" id="PNIM01000001">
    <property type="protein sequence ID" value="PMB76104.1"/>
    <property type="molecule type" value="Genomic_DNA"/>
</dbReference>
<dbReference type="GO" id="GO:0043531">
    <property type="term" value="F:ADP binding"/>
    <property type="evidence" value="ECO:0007669"/>
    <property type="project" value="TreeGrafter"/>
</dbReference>
<feature type="binding site" evidence="10">
    <location>
        <position position="159"/>
    </location>
    <ligand>
        <name>(2R)-3-phosphoglycerate</name>
        <dbReference type="ChEBI" id="CHEBI:58272"/>
    </ligand>
</feature>
<keyword evidence="7 9" id="KW-0418">Kinase</keyword>
<dbReference type="PANTHER" id="PTHR11406:SF23">
    <property type="entry name" value="PHOSPHOGLYCERATE KINASE 1, CHLOROPLASTIC-RELATED"/>
    <property type="match status" value="1"/>
</dbReference>
<feature type="binding site" evidence="9">
    <location>
        <begin position="358"/>
        <end position="361"/>
    </location>
    <ligand>
        <name>ATP</name>
        <dbReference type="ChEBI" id="CHEBI:30616"/>
    </ligand>
</feature>
<dbReference type="Pfam" id="PF00162">
    <property type="entry name" value="PGK"/>
    <property type="match status" value="1"/>
</dbReference>
<evidence type="ECO:0000256" key="8">
    <source>
        <dbReference type="ARBA" id="ARBA00022840"/>
    </source>
</evidence>
<feature type="binding site" evidence="9">
    <location>
        <position position="119"/>
    </location>
    <ligand>
        <name>substrate</name>
    </ligand>
</feature>
<feature type="binding site" evidence="9">
    <location>
        <position position="159"/>
    </location>
    <ligand>
        <name>substrate</name>
    </ligand>
</feature>
<dbReference type="PRINTS" id="PR00477">
    <property type="entry name" value="PHGLYCKINASE"/>
</dbReference>
<dbReference type="PIRSF" id="PIRSF000724">
    <property type="entry name" value="Pgk"/>
    <property type="match status" value="1"/>
</dbReference>
<reference evidence="13 14" key="1">
    <citation type="submission" date="2018-01" db="EMBL/GenBank/DDBJ databases">
        <title>Metagenomic assembled genomes from two thermal pools in the Uzon Caldera, Kamchatka, Russia.</title>
        <authorList>
            <person name="Wilkins L."/>
            <person name="Ettinger C."/>
        </authorList>
    </citation>
    <scope>NUCLEOTIDE SEQUENCE [LARGE SCALE GENOMIC DNA]</scope>
    <source>
        <strain evidence="13">ZAV-06</strain>
    </source>
</reference>
<evidence type="ECO:0000256" key="11">
    <source>
        <dbReference type="PIRSR" id="PIRSR000724-2"/>
    </source>
</evidence>
<proteinExistence type="inferred from homology"/>
<keyword evidence="8 9" id="KW-0067">ATP-binding</keyword>
<feature type="binding site" evidence="9 11">
    <location>
        <position position="332"/>
    </location>
    <ligand>
        <name>ATP</name>
        <dbReference type="ChEBI" id="CHEBI:30616"/>
    </ligand>
</feature>
<dbReference type="GO" id="GO:0005524">
    <property type="term" value="F:ATP binding"/>
    <property type="evidence" value="ECO:0007669"/>
    <property type="project" value="UniProtKB-KW"/>
</dbReference>
<dbReference type="Proteomes" id="UP000237153">
    <property type="component" value="Unassembled WGS sequence"/>
</dbReference>
<comment type="catalytic activity">
    <reaction evidence="1 9 12">
        <text>(2R)-3-phosphoglycerate + ATP = (2R)-3-phospho-glyceroyl phosphate + ADP</text>
        <dbReference type="Rhea" id="RHEA:14801"/>
        <dbReference type="ChEBI" id="CHEBI:30616"/>
        <dbReference type="ChEBI" id="CHEBI:57604"/>
        <dbReference type="ChEBI" id="CHEBI:58272"/>
        <dbReference type="ChEBI" id="CHEBI:456216"/>
        <dbReference type="EC" id="2.7.2.3"/>
    </reaction>
</comment>
<keyword evidence="5 9" id="KW-0808">Transferase</keyword>
<dbReference type="GO" id="GO:0006094">
    <property type="term" value="P:gluconeogenesis"/>
    <property type="evidence" value="ECO:0007669"/>
    <property type="project" value="TreeGrafter"/>
</dbReference>
<comment type="caution">
    <text evidence="9">Lacks conserved residue(s) required for the propagation of feature annotation.</text>
</comment>
<dbReference type="AlphaFoldDB" id="A0A2J6N458"/>
<evidence type="ECO:0000256" key="2">
    <source>
        <dbReference type="ARBA" id="ARBA00008982"/>
    </source>
</evidence>
<evidence type="ECO:0000256" key="6">
    <source>
        <dbReference type="ARBA" id="ARBA00022741"/>
    </source>
</evidence>
<dbReference type="InterPro" id="IPR001576">
    <property type="entry name" value="Phosphoglycerate_kinase"/>
</dbReference>
<evidence type="ECO:0000256" key="12">
    <source>
        <dbReference type="RuleBase" id="RU000532"/>
    </source>
</evidence>
<evidence type="ECO:0000313" key="14">
    <source>
        <dbReference type="Proteomes" id="UP000237153"/>
    </source>
</evidence>
<evidence type="ECO:0000256" key="3">
    <source>
        <dbReference type="ARBA" id="ARBA00013061"/>
    </source>
</evidence>
<comment type="subcellular location">
    <subcellularLocation>
        <location evidence="9">Cytoplasm</location>
    </subcellularLocation>
</comment>
<comment type="similarity">
    <text evidence="2 9 12">Belongs to the phosphoglycerate kinase family.</text>
</comment>
<evidence type="ECO:0000256" key="10">
    <source>
        <dbReference type="PIRSR" id="PIRSR000724-1"/>
    </source>
</evidence>